<dbReference type="NCBIfam" id="NF005214">
    <property type="entry name" value="PRK06701.1"/>
    <property type="match status" value="1"/>
</dbReference>
<dbReference type="CDD" id="cd05355">
    <property type="entry name" value="SDR_c1"/>
    <property type="match status" value="1"/>
</dbReference>
<dbReference type="FunFam" id="3.40.50.720:FF:000084">
    <property type="entry name" value="Short-chain dehydrogenase reductase"/>
    <property type="match status" value="1"/>
</dbReference>
<dbReference type="InterPro" id="IPR036291">
    <property type="entry name" value="NAD(P)-bd_dom_sf"/>
</dbReference>
<reference evidence="4" key="1">
    <citation type="submission" date="2020-10" db="EMBL/GenBank/DDBJ databases">
        <authorList>
            <person name="Delgado J.A."/>
            <person name="Gonzalez J.M."/>
        </authorList>
    </citation>
    <scope>NUCLEOTIDE SEQUENCE</scope>
    <source>
        <strain evidence="4">23.6</strain>
    </source>
</reference>
<evidence type="ECO:0000256" key="3">
    <source>
        <dbReference type="SAM" id="MobiDB-lite"/>
    </source>
</evidence>
<dbReference type="NCBIfam" id="NF005559">
    <property type="entry name" value="PRK07231.1"/>
    <property type="match status" value="1"/>
</dbReference>
<comment type="similarity">
    <text evidence="1">Belongs to the short-chain dehydrogenases/reductases (SDR) family.</text>
</comment>
<dbReference type="Gene3D" id="3.40.50.720">
    <property type="entry name" value="NAD(P)-binding Rossmann-like Domain"/>
    <property type="match status" value="1"/>
</dbReference>
<evidence type="ECO:0000313" key="4">
    <source>
        <dbReference type="EMBL" id="UOE77057.1"/>
    </source>
</evidence>
<dbReference type="GO" id="GO:0016614">
    <property type="term" value="F:oxidoreductase activity, acting on CH-OH group of donors"/>
    <property type="evidence" value="ECO:0007669"/>
    <property type="project" value="UniProtKB-ARBA"/>
</dbReference>
<dbReference type="PANTHER" id="PTHR48107:SF16">
    <property type="entry name" value="NADPH-DEPENDENT ALDEHYDE REDUCTASE 1, CHLOROPLASTIC"/>
    <property type="match status" value="1"/>
</dbReference>
<feature type="compositionally biased region" description="Polar residues" evidence="3">
    <location>
        <begin position="1"/>
        <end position="20"/>
    </location>
</feature>
<dbReference type="EMBL" id="CP063414">
    <property type="protein sequence ID" value="UOE77057.1"/>
    <property type="molecule type" value="Genomic_DNA"/>
</dbReference>
<feature type="region of interest" description="Disordered" evidence="3">
    <location>
        <begin position="1"/>
        <end position="26"/>
    </location>
</feature>
<dbReference type="Pfam" id="PF13561">
    <property type="entry name" value="adh_short_C2"/>
    <property type="match status" value="1"/>
</dbReference>
<evidence type="ECO:0000313" key="5">
    <source>
        <dbReference type="Proteomes" id="UP001058458"/>
    </source>
</evidence>
<dbReference type="GO" id="GO:0008206">
    <property type="term" value="P:bile acid metabolic process"/>
    <property type="evidence" value="ECO:0007669"/>
    <property type="project" value="UniProtKB-ARBA"/>
</dbReference>
<proteinExistence type="inferred from homology"/>
<keyword evidence="2" id="KW-0560">Oxidoreductase</keyword>
<gene>
    <name evidence="4" type="ORF">IMI45_04130</name>
</gene>
<evidence type="ECO:0000256" key="2">
    <source>
        <dbReference type="ARBA" id="ARBA00023002"/>
    </source>
</evidence>
<dbReference type="InterPro" id="IPR002347">
    <property type="entry name" value="SDR_fam"/>
</dbReference>
<accession>A0AB38R2W4</accession>
<dbReference type="PROSITE" id="PS00061">
    <property type="entry name" value="ADH_SHORT"/>
    <property type="match status" value="1"/>
</dbReference>
<dbReference type="Proteomes" id="UP001058458">
    <property type="component" value="Chromosome"/>
</dbReference>
<name>A0AB38R2W4_PARTM</name>
<dbReference type="PRINTS" id="PR00080">
    <property type="entry name" value="SDRFAMILY"/>
</dbReference>
<dbReference type="SUPFAM" id="SSF51735">
    <property type="entry name" value="NAD(P)-binding Rossmann-fold domains"/>
    <property type="match status" value="1"/>
</dbReference>
<dbReference type="AlphaFoldDB" id="A0AB38R2W4"/>
<dbReference type="PRINTS" id="PR00081">
    <property type="entry name" value="GDHRDH"/>
</dbReference>
<sequence>MTTKQQATLPPQHQNRQPGWQTEMDPQPVSISTTYKGSGKLQNKVAIISGGDSGIGRAVAVHFAKEGADVAVIYLNEHEDAEETKRLVEQEGKTCLLIAGDVGDENFCKQAVKQTISQFGKLDIVVNNAAEQHPQKSLLNITSQQLEKTFRTNVFGYFYLAKAALPYLQKGSAIINTASITAYEGNDQLLDYSATKGAIVAFTRSLAKSLAGQGIRVNGVAPGPIWTPLIPSTFTSDQVATFGSNTPMKRPGQPCEVAPSYVFLASEEASYITGQMIHVNGGKIVNG</sequence>
<evidence type="ECO:0000256" key="1">
    <source>
        <dbReference type="ARBA" id="ARBA00006484"/>
    </source>
</evidence>
<dbReference type="PANTHER" id="PTHR48107">
    <property type="entry name" value="NADPH-DEPENDENT ALDEHYDE REDUCTASE-LIKE PROTEIN, CHLOROPLASTIC-RELATED"/>
    <property type="match status" value="1"/>
</dbReference>
<organism evidence="4 5">
    <name type="scientific">Parageobacillus thermoglucosidasius</name>
    <name type="common">Geobacillus thermoglucosidasius</name>
    <dbReference type="NCBI Taxonomy" id="1426"/>
    <lineage>
        <taxon>Bacteria</taxon>
        <taxon>Bacillati</taxon>
        <taxon>Bacillota</taxon>
        <taxon>Bacilli</taxon>
        <taxon>Bacillales</taxon>
        <taxon>Anoxybacillaceae</taxon>
        <taxon>Parageobacillus</taxon>
    </lineage>
</organism>
<dbReference type="InterPro" id="IPR020904">
    <property type="entry name" value="Sc_DH/Rdtase_CS"/>
</dbReference>
<protein>
    <submittedName>
        <fullName evidence="4">SDR family oxidoreductase</fullName>
    </submittedName>
</protein>
<dbReference type="RefSeq" id="WP_256834294.1">
    <property type="nucleotide sequence ID" value="NZ_CP063414.1"/>
</dbReference>